<evidence type="ECO:0000313" key="3">
    <source>
        <dbReference type="Proteomes" id="UP000034350"/>
    </source>
</evidence>
<dbReference type="Proteomes" id="UP000034350">
    <property type="component" value="Unassembled WGS sequence"/>
</dbReference>
<keyword evidence="1" id="KW-0472">Membrane</keyword>
<keyword evidence="1" id="KW-1133">Transmembrane helix</keyword>
<protein>
    <submittedName>
        <fullName evidence="2">Uncharacterized protein</fullName>
    </submittedName>
</protein>
<keyword evidence="3" id="KW-1185">Reference proteome</keyword>
<keyword evidence="1" id="KW-0812">Transmembrane</keyword>
<dbReference type="VEuPathDB" id="MicrosporidiaDB:AAJ76_1350007490"/>
<gene>
    <name evidence="2" type="ORF">AAJ76_1350007490</name>
</gene>
<proteinExistence type="predicted"/>
<dbReference type="EMBL" id="JPQZ01000135">
    <property type="protein sequence ID" value="KKO74027.1"/>
    <property type="molecule type" value="Genomic_DNA"/>
</dbReference>
<dbReference type="RefSeq" id="XP_024329769.1">
    <property type="nucleotide sequence ID" value="XM_024473994.1"/>
</dbReference>
<accession>A0A0F9YMP2</accession>
<sequence length="86" mass="9997">MSIKVLVLFLDSSLNFLLDKYCLLHAVMALCNYFLINSIVLFLLNFIYTLWMSVLDRFFFNLDKTAFGFSLSHTTIDVPMGPEKDF</sequence>
<name>A0A0F9YMP2_9MICR</name>
<dbReference type="AlphaFoldDB" id="A0A0F9YMP2"/>
<evidence type="ECO:0000313" key="2">
    <source>
        <dbReference type="EMBL" id="KKO74027.1"/>
    </source>
</evidence>
<comment type="caution">
    <text evidence="2">The sequence shown here is derived from an EMBL/GenBank/DDBJ whole genome shotgun (WGS) entry which is preliminary data.</text>
</comment>
<evidence type="ECO:0000256" key="1">
    <source>
        <dbReference type="SAM" id="Phobius"/>
    </source>
</evidence>
<feature type="transmembrane region" description="Helical" evidence="1">
    <location>
        <begin position="23"/>
        <end position="48"/>
    </location>
</feature>
<dbReference type="GeneID" id="36318896"/>
<organism evidence="2 3">
    <name type="scientific">Vairimorpha ceranae</name>
    <dbReference type="NCBI Taxonomy" id="40302"/>
    <lineage>
        <taxon>Eukaryota</taxon>
        <taxon>Fungi</taxon>
        <taxon>Fungi incertae sedis</taxon>
        <taxon>Microsporidia</taxon>
        <taxon>Nosematidae</taxon>
        <taxon>Vairimorpha</taxon>
    </lineage>
</organism>
<reference evidence="2 3" key="1">
    <citation type="journal article" date="2015" name="Environ. Microbiol.">
        <title>Genome analyses suggest the presence of polyploidy and recent human-driven expansions in eight global populations of the honeybee pathogen Nosema ceranae.</title>
        <authorList>
            <person name="Pelin A."/>
            <person name="Selman M."/>
            <person name="Aris-Brosou S."/>
            <person name="Farinelli L."/>
            <person name="Corradi N."/>
        </authorList>
    </citation>
    <scope>NUCLEOTIDE SEQUENCE [LARGE SCALE GENOMIC DNA]</scope>
    <source>
        <strain evidence="2 3">PA08 1199</strain>
    </source>
</reference>